<name>A0A4U5PGE2_STECR</name>
<keyword evidence="2" id="KW-1185">Reference proteome</keyword>
<protein>
    <submittedName>
        <fullName evidence="1">Uncharacterized protein</fullName>
    </submittedName>
</protein>
<evidence type="ECO:0000313" key="2">
    <source>
        <dbReference type="Proteomes" id="UP000298663"/>
    </source>
</evidence>
<proteinExistence type="predicted"/>
<comment type="caution">
    <text evidence="1">The sequence shown here is derived from an EMBL/GenBank/DDBJ whole genome shotgun (WGS) entry which is preliminary data.</text>
</comment>
<reference evidence="1 2" key="2">
    <citation type="journal article" date="2019" name="G3 (Bethesda)">
        <title>Hybrid Assembly of the Genome of the Entomopathogenic Nematode Steinernema carpocapsae Identifies the X-Chromosome.</title>
        <authorList>
            <person name="Serra L."/>
            <person name="Macchietto M."/>
            <person name="Macias-Munoz A."/>
            <person name="McGill C.J."/>
            <person name="Rodriguez I.M."/>
            <person name="Rodriguez B."/>
            <person name="Murad R."/>
            <person name="Mortazavi A."/>
        </authorList>
    </citation>
    <scope>NUCLEOTIDE SEQUENCE [LARGE SCALE GENOMIC DNA]</scope>
    <source>
        <strain evidence="1 2">ALL</strain>
    </source>
</reference>
<evidence type="ECO:0000313" key="1">
    <source>
        <dbReference type="EMBL" id="TKR95453.1"/>
    </source>
</evidence>
<sequence>MSHTIQSKSGAKISELTDAFVFCCRSHCAPVIKALGKGNSTKRKELNVSKFLALEYIKSMPTTAMGTDLLPQKWNESTCVSEDNLDSPNLPFVFSCHAFYEATGYTELSTKFYTGRMLFNRIAPSELAGSSILYVLKQRLKKEPGRVEQDRSDGFQEQGRVHLSDKPRHLLPLVLLP</sequence>
<accession>A0A4U5PGE2</accession>
<reference evidence="1 2" key="1">
    <citation type="journal article" date="2015" name="Genome Biol.">
        <title>Comparative genomics of Steinernema reveals deeply conserved gene regulatory networks.</title>
        <authorList>
            <person name="Dillman A.R."/>
            <person name="Macchietto M."/>
            <person name="Porter C.F."/>
            <person name="Rogers A."/>
            <person name="Williams B."/>
            <person name="Antoshechkin I."/>
            <person name="Lee M.M."/>
            <person name="Goodwin Z."/>
            <person name="Lu X."/>
            <person name="Lewis E.E."/>
            <person name="Goodrich-Blair H."/>
            <person name="Stock S.P."/>
            <person name="Adams B.J."/>
            <person name="Sternberg P.W."/>
            <person name="Mortazavi A."/>
        </authorList>
    </citation>
    <scope>NUCLEOTIDE SEQUENCE [LARGE SCALE GENOMIC DNA]</scope>
    <source>
        <strain evidence="1 2">ALL</strain>
    </source>
</reference>
<dbReference type="Proteomes" id="UP000298663">
    <property type="component" value="Unassembled WGS sequence"/>
</dbReference>
<gene>
    <name evidence="1" type="ORF">L596_009619</name>
</gene>
<dbReference type="AlphaFoldDB" id="A0A4U5PGE2"/>
<organism evidence="1 2">
    <name type="scientific">Steinernema carpocapsae</name>
    <name type="common">Entomopathogenic nematode</name>
    <dbReference type="NCBI Taxonomy" id="34508"/>
    <lineage>
        <taxon>Eukaryota</taxon>
        <taxon>Metazoa</taxon>
        <taxon>Ecdysozoa</taxon>
        <taxon>Nematoda</taxon>
        <taxon>Chromadorea</taxon>
        <taxon>Rhabditida</taxon>
        <taxon>Tylenchina</taxon>
        <taxon>Panagrolaimomorpha</taxon>
        <taxon>Strongyloidoidea</taxon>
        <taxon>Steinernematidae</taxon>
        <taxon>Steinernema</taxon>
    </lineage>
</organism>
<dbReference type="EMBL" id="AZBU02000002">
    <property type="protein sequence ID" value="TKR95453.1"/>
    <property type="molecule type" value="Genomic_DNA"/>
</dbReference>